<dbReference type="EnsemblMetazoa" id="GPAI002076-RA">
    <property type="protein sequence ID" value="GPAI002076-PA"/>
    <property type="gene ID" value="GPAI002076"/>
</dbReference>
<reference evidence="1" key="2">
    <citation type="submission" date="2020-05" db="UniProtKB">
        <authorList>
            <consortium name="EnsemblMetazoa"/>
        </authorList>
    </citation>
    <scope>IDENTIFICATION</scope>
    <source>
        <strain evidence="1">IAEA</strain>
    </source>
</reference>
<evidence type="ECO:0000313" key="1">
    <source>
        <dbReference type="EnsemblMetazoa" id="GPAI002076-PA"/>
    </source>
</evidence>
<reference evidence="2" key="1">
    <citation type="submission" date="2014-03" db="EMBL/GenBank/DDBJ databases">
        <authorList>
            <person name="Aksoy S."/>
            <person name="Warren W."/>
            <person name="Wilson R.K."/>
        </authorList>
    </citation>
    <scope>NUCLEOTIDE SEQUENCE [LARGE SCALE GENOMIC DNA]</scope>
    <source>
        <strain evidence="2">IAEA</strain>
    </source>
</reference>
<evidence type="ECO:0000313" key="2">
    <source>
        <dbReference type="Proteomes" id="UP000092445"/>
    </source>
</evidence>
<protein>
    <submittedName>
        <fullName evidence="1">Uncharacterized protein</fullName>
    </submittedName>
</protein>
<dbReference type="AlphaFoldDB" id="A0A1A9Z2U8"/>
<proteinExistence type="predicted"/>
<keyword evidence="2" id="KW-1185">Reference proteome</keyword>
<sequence length="137" mass="15804">MTLTSMWKTSQNYLMQQEKRSPTLKTNAKPSVMRMRMVRLKNVQQLKNIILCFAWYILASHITKQPALRVISARAAVNLNPYGNHNPTRPLVFFVSVSVVSILRKSWKNPIAAVTNPQVLLMCPVWFGLLKEFPKDY</sequence>
<dbReference type="Proteomes" id="UP000092445">
    <property type="component" value="Unassembled WGS sequence"/>
</dbReference>
<dbReference type="VEuPathDB" id="VectorBase:GPAI002076"/>
<name>A0A1A9Z2U8_GLOPL</name>
<organism evidence="1 2">
    <name type="scientific">Glossina pallidipes</name>
    <name type="common">Tsetse fly</name>
    <dbReference type="NCBI Taxonomy" id="7398"/>
    <lineage>
        <taxon>Eukaryota</taxon>
        <taxon>Metazoa</taxon>
        <taxon>Ecdysozoa</taxon>
        <taxon>Arthropoda</taxon>
        <taxon>Hexapoda</taxon>
        <taxon>Insecta</taxon>
        <taxon>Pterygota</taxon>
        <taxon>Neoptera</taxon>
        <taxon>Endopterygota</taxon>
        <taxon>Diptera</taxon>
        <taxon>Brachycera</taxon>
        <taxon>Muscomorpha</taxon>
        <taxon>Hippoboscoidea</taxon>
        <taxon>Glossinidae</taxon>
        <taxon>Glossina</taxon>
    </lineage>
</organism>
<accession>A0A1A9Z2U8</accession>